<dbReference type="SUPFAM" id="SSF53697">
    <property type="entry name" value="SIS domain"/>
    <property type="match status" value="1"/>
</dbReference>
<dbReference type="Proteomes" id="UP000198403">
    <property type="component" value="Unassembled WGS sequence"/>
</dbReference>
<reference evidence="2 3" key="1">
    <citation type="submission" date="2017-06" db="EMBL/GenBank/DDBJ databases">
        <authorList>
            <person name="Kim H.J."/>
            <person name="Triplett B.A."/>
        </authorList>
    </citation>
    <scope>NUCLEOTIDE SEQUENCE [LARGE SCALE GENOMIC DNA]</scope>
    <source>
        <strain evidence="2 3">DSM 44272</strain>
    </source>
</reference>
<evidence type="ECO:0000313" key="2">
    <source>
        <dbReference type="EMBL" id="SNR81619.1"/>
    </source>
</evidence>
<dbReference type="Gene3D" id="3.40.50.10490">
    <property type="entry name" value="Glucose-6-phosphate isomerase like protein, domain 1"/>
    <property type="match status" value="1"/>
</dbReference>
<protein>
    <submittedName>
        <fullName evidence="2">Phosphoheptose isomerase</fullName>
    </submittedName>
</protein>
<dbReference type="OrthoDB" id="9781311at2"/>
<dbReference type="InterPro" id="IPR046348">
    <property type="entry name" value="SIS_dom_sf"/>
</dbReference>
<evidence type="ECO:0000256" key="1">
    <source>
        <dbReference type="ARBA" id="ARBA00006018"/>
    </source>
</evidence>
<dbReference type="RefSeq" id="WP_089338340.1">
    <property type="nucleotide sequence ID" value="NZ_FZNO01000028.1"/>
</dbReference>
<proteinExistence type="inferred from homology"/>
<dbReference type="EMBL" id="FZNO01000028">
    <property type="protein sequence ID" value="SNR81619.1"/>
    <property type="molecule type" value="Genomic_DNA"/>
</dbReference>
<sequence>MTATRAPAGTGLPAGLGEDLAAASRTLARRLAAGGTLWCASPTSPHHAQHVAVEFVHPVVVGKPALPAVALPPHDPTTVARANARPGDVLVAVGPAGCTGVLDLVRRAPAWGLTSLWIGAGERPTAGVADHVLWLPDEAAVHDGGFILIYHLLWELAHVWLEHPGLLRPDPACDGPVCITCSDEGRLAEVVEVRGASAVVRAGQGLEQADLSLVGPVAVHDLLVVHAGMAITRLDAGPQGGAS</sequence>
<organism evidence="2 3">
    <name type="scientific">Blastococcus mobilis</name>
    <dbReference type="NCBI Taxonomy" id="1938746"/>
    <lineage>
        <taxon>Bacteria</taxon>
        <taxon>Bacillati</taxon>
        <taxon>Actinomycetota</taxon>
        <taxon>Actinomycetes</taxon>
        <taxon>Geodermatophilales</taxon>
        <taxon>Geodermatophilaceae</taxon>
        <taxon>Blastococcus</taxon>
    </lineage>
</organism>
<dbReference type="GO" id="GO:0016853">
    <property type="term" value="F:isomerase activity"/>
    <property type="evidence" value="ECO:0007669"/>
    <property type="project" value="UniProtKB-KW"/>
</dbReference>
<dbReference type="Gene3D" id="2.30.30.140">
    <property type="match status" value="1"/>
</dbReference>
<dbReference type="GO" id="GO:0097367">
    <property type="term" value="F:carbohydrate derivative binding"/>
    <property type="evidence" value="ECO:0007669"/>
    <property type="project" value="InterPro"/>
</dbReference>
<evidence type="ECO:0000313" key="3">
    <source>
        <dbReference type="Proteomes" id="UP000198403"/>
    </source>
</evidence>
<gene>
    <name evidence="2" type="ORF">SAMN06272737_1287</name>
</gene>
<dbReference type="InterPro" id="IPR001109">
    <property type="entry name" value="Hydrogenase_HupF/HypC"/>
</dbReference>
<comment type="similarity">
    <text evidence="1">Belongs to the HupF/HypC family.</text>
</comment>
<dbReference type="SUPFAM" id="SSF159127">
    <property type="entry name" value="HupF/HypC-like"/>
    <property type="match status" value="1"/>
</dbReference>
<accession>A0A238ZER5</accession>
<dbReference type="AlphaFoldDB" id="A0A238ZER5"/>
<dbReference type="Pfam" id="PF01455">
    <property type="entry name" value="HupF_HypC"/>
    <property type="match status" value="1"/>
</dbReference>
<dbReference type="GO" id="GO:1901135">
    <property type="term" value="P:carbohydrate derivative metabolic process"/>
    <property type="evidence" value="ECO:0007669"/>
    <property type="project" value="InterPro"/>
</dbReference>
<name>A0A238ZER5_9ACTN</name>
<keyword evidence="3" id="KW-1185">Reference proteome</keyword>
<keyword evidence="2" id="KW-0413">Isomerase</keyword>